<feature type="transmembrane region" description="Helical" evidence="8">
    <location>
        <begin position="454"/>
        <end position="476"/>
    </location>
</feature>
<dbReference type="SUPFAM" id="SSF103473">
    <property type="entry name" value="MFS general substrate transporter"/>
    <property type="match status" value="1"/>
</dbReference>
<dbReference type="InterPro" id="IPR052599">
    <property type="entry name" value="SLC43A_AATransporter"/>
</dbReference>
<feature type="compositionally biased region" description="Low complexity" evidence="7">
    <location>
        <begin position="649"/>
        <end position="660"/>
    </location>
</feature>
<accession>A0A2V5I9Y4</accession>
<dbReference type="PANTHER" id="PTHR20772:SF2">
    <property type="entry name" value="PROTEIN FMP42"/>
    <property type="match status" value="1"/>
</dbReference>
<dbReference type="Pfam" id="PF07690">
    <property type="entry name" value="MFS_1"/>
    <property type="match status" value="1"/>
</dbReference>
<feature type="region of interest" description="Disordered" evidence="7">
    <location>
        <begin position="644"/>
        <end position="715"/>
    </location>
</feature>
<gene>
    <name evidence="9" type="ORF">BP00DRAFT_456038</name>
</gene>
<feature type="region of interest" description="Disordered" evidence="7">
    <location>
        <begin position="353"/>
        <end position="377"/>
    </location>
</feature>
<feature type="transmembrane region" description="Helical" evidence="8">
    <location>
        <begin position="136"/>
        <end position="156"/>
    </location>
</feature>
<evidence type="ECO:0000256" key="8">
    <source>
        <dbReference type="SAM" id="Phobius"/>
    </source>
</evidence>
<feature type="compositionally biased region" description="Polar residues" evidence="7">
    <location>
        <begin position="703"/>
        <end position="715"/>
    </location>
</feature>
<evidence type="ECO:0000256" key="3">
    <source>
        <dbReference type="ARBA" id="ARBA00022448"/>
    </source>
</evidence>
<dbReference type="PANTHER" id="PTHR20772">
    <property type="entry name" value="PROTEIN FMP42"/>
    <property type="match status" value="1"/>
</dbReference>
<dbReference type="Gene3D" id="1.20.1250.20">
    <property type="entry name" value="MFS general substrate transporter like domains"/>
    <property type="match status" value="1"/>
</dbReference>
<evidence type="ECO:0000313" key="10">
    <source>
        <dbReference type="Proteomes" id="UP000248817"/>
    </source>
</evidence>
<dbReference type="GO" id="GO:0000329">
    <property type="term" value="C:fungal-type vacuole membrane"/>
    <property type="evidence" value="ECO:0007669"/>
    <property type="project" value="TreeGrafter"/>
</dbReference>
<proteinExistence type="inferred from homology"/>
<keyword evidence="4 8" id="KW-0812">Transmembrane</keyword>
<keyword evidence="6 8" id="KW-0472">Membrane</keyword>
<name>A0A2V5I9Y4_9EURO</name>
<organism evidence="9 10">
    <name type="scientific">Aspergillus indologenus CBS 114.80</name>
    <dbReference type="NCBI Taxonomy" id="1450541"/>
    <lineage>
        <taxon>Eukaryota</taxon>
        <taxon>Fungi</taxon>
        <taxon>Dikarya</taxon>
        <taxon>Ascomycota</taxon>
        <taxon>Pezizomycotina</taxon>
        <taxon>Eurotiomycetes</taxon>
        <taxon>Eurotiomycetidae</taxon>
        <taxon>Eurotiales</taxon>
        <taxon>Aspergillaceae</taxon>
        <taxon>Aspergillus</taxon>
        <taxon>Aspergillus subgen. Circumdati</taxon>
    </lineage>
</organism>
<dbReference type="InterPro" id="IPR011701">
    <property type="entry name" value="MFS"/>
</dbReference>
<dbReference type="EMBL" id="KZ825489">
    <property type="protein sequence ID" value="PYI32861.1"/>
    <property type="molecule type" value="Genomic_DNA"/>
</dbReference>
<dbReference type="GO" id="GO:0022857">
    <property type="term" value="F:transmembrane transporter activity"/>
    <property type="evidence" value="ECO:0007669"/>
    <property type="project" value="InterPro"/>
</dbReference>
<feature type="transmembrane region" description="Helical" evidence="8">
    <location>
        <begin position="218"/>
        <end position="236"/>
    </location>
</feature>
<dbReference type="InterPro" id="IPR036259">
    <property type="entry name" value="MFS_trans_sf"/>
</dbReference>
<evidence type="ECO:0000256" key="5">
    <source>
        <dbReference type="ARBA" id="ARBA00022989"/>
    </source>
</evidence>
<feature type="transmembrane region" description="Helical" evidence="8">
    <location>
        <begin position="248"/>
        <end position="264"/>
    </location>
</feature>
<evidence type="ECO:0000256" key="4">
    <source>
        <dbReference type="ARBA" id="ARBA00022692"/>
    </source>
</evidence>
<dbReference type="Proteomes" id="UP000248817">
    <property type="component" value="Unassembled WGS sequence"/>
</dbReference>
<feature type="transmembrane region" description="Helical" evidence="8">
    <location>
        <begin position="310"/>
        <end position="329"/>
    </location>
</feature>
<feature type="compositionally biased region" description="Low complexity" evidence="7">
    <location>
        <begin position="417"/>
        <end position="426"/>
    </location>
</feature>
<keyword evidence="5 8" id="KW-1133">Transmembrane helix</keyword>
<feature type="compositionally biased region" description="Basic and acidic residues" evidence="7">
    <location>
        <begin position="677"/>
        <end position="686"/>
    </location>
</feature>
<comment type="subcellular location">
    <subcellularLocation>
        <location evidence="1">Membrane</location>
        <topology evidence="1">Multi-pass membrane protein</topology>
    </subcellularLocation>
</comment>
<keyword evidence="3" id="KW-0813">Transport</keyword>
<dbReference type="AlphaFoldDB" id="A0A2V5I9Y4"/>
<evidence type="ECO:0000256" key="1">
    <source>
        <dbReference type="ARBA" id="ARBA00004141"/>
    </source>
</evidence>
<protein>
    <submittedName>
        <fullName evidence="9">MFS general substrate transporter</fullName>
    </submittedName>
</protein>
<reference evidence="9 10" key="1">
    <citation type="submission" date="2018-02" db="EMBL/GenBank/DDBJ databases">
        <title>The genomes of Aspergillus section Nigri reveals drivers in fungal speciation.</title>
        <authorList>
            <consortium name="DOE Joint Genome Institute"/>
            <person name="Vesth T.C."/>
            <person name="Nybo J."/>
            <person name="Theobald S."/>
            <person name="Brandl J."/>
            <person name="Frisvad J.C."/>
            <person name="Nielsen K.F."/>
            <person name="Lyhne E.K."/>
            <person name="Kogle M.E."/>
            <person name="Kuo A."/>
            <person name="Riley R."/>
            <person name="Clum A."/>
            <person name="Nolan M."/>
            <person name="Lipzen A."/>
            <person name="Salamov A."/>
            <person name="Henrissat B."/>
            <person name="Wiebenga A."/>
            <person name="De vries R.P."/>
            <person name="Grigoriev I.V."/>
            <person name="Mortensen U.H."/>
            <person name="Andersen M.R."/>
            <person name="Baker S.E."/>
        </authorList>
    </citation>
    <scope>NUCLEOTIDE SEQUENCE [LARGE SCALE GENOMIC DNA]</scope>
    <source>
        <strain evidence="9 10">CBS 114.80</strain>
    </source>
</reference>
<feature type="transmembrane region" description="Helical" evidence="8">
    <location>
        <begin position="616"/>
        <end position="635"/>
    </location>
</feature>
<sequence length="715" mass="77929">MSLNRVSYLETWEQNPAAFRRQPYQDDSEDEESYHDLPEPSLSSSFQSNISRHSYRHRLNFNPYAGPAWGQATVDEATSEQNPPLQAASPKISTLNELDREGATPEQSVPKLQEWTGGRETTGAFEVNHVKRIAQVCIAVVYCLLAAGIVFGFAAIKPVLIREGVYRDRCSQEELDNNSDVCYGQELRLNLMFTIAAVGTNVFALPVGTILDTYGPRVCGIIGSISLILGSLLFGLSDQLPFDGYMPGYLFLSLGGPFVFISSFHLSNTFPTRSGLILSTLTGAFDASSALFLIFRLLNESTNGSFSSTRFFLIYLIVPIFIIAAQLTIMPTTSYKTAGELVQEAHAHIAAEATDHVDNAIQDRNEGERQRNDRRMHRQNVVSQIQDLLSSPTLQPQSYDDASPLERPLSPEPIPIPTTTEPTTTPQSDKPHTAGGVWGALHGASALTQIRTPWFILITLFTILQMLRINYFVATIRQQYTYLLQSPDLAATLNSTFDVLLPLGGLVSVPFIGTILDSARTPSVLLTLVTTATLIGILGCIPTEAAGYGNIALFVLYRPFYYTAVSDYAAKVFGFQTFGKVYGLIICLAGLGNFAQAGLDALTFTVFDRDPTPVNALLTITTFLVGVALVTFVSWQARRMAANRGKGGAAATNSPSPAANGTTEVAESGLSVPGIHDGVDTRDWGRHQQQQQQGEREPLLRQGNDTSASYGGTRP</sequence>
<feature type="transmembrane region" description="Helical" evidence="8">
    <location>
        <begin position="191"/>
        <end position="211"/>
    </location>
</feature>
<feature type="region of interest" description="Disordered" evidence="7">
    <location>
        <begin position="392"/>
        <end position="435"/>
    </location>
</feature>
<evidence type="ECO:0000256" key="2">
    <source>
        <dbReference type="ARBA" id="ARBA00006595"/>
    </source>
</evidence>
<evidence type="ECO:0000256" key="6">
    <source>
        <dbReference type="ARBA" id="ARBA00023136"/>
    </source>
</evidence>
<feature type="transmembrane region" description="Helical" evidence="8">
    <location>
        <begin position="577"/>
        <end position="596"/>
    </location>
</feature>
<feature type="transmembrane region" description="Helical" evidence="8">
    <location>
        <begin position="276"/>
        <end position="298"/>
    </location>
</feature>
<evidence type="ECO:0000313" key="9">
    <source>
        <dbReference type="EMBL" id="PYI32861.1"/>
    </source>
</evidence>
<evidence type="ECO:0000256" key="7">
    <source>
        <dbReference type="SAM" id="MobiDB-lite"/>
    </source>
</evidence>
<keyword evidence="10" id="KW-1185">Reference proteome</keyword>
<comment type="similarity">
    <text evidence="2">Belongs to the SLC43A transporter (TC 2.A.1.44) family.</text>
</comment>
<feature type="region of interest" description="Disordered" evidence="7">
    <location>
        <begin position="18"/>
        <end position="46"/>
    </location>
</feature>
<feature type="transmembrane region" description="Helical" evidence="8">
    <location>
        <begin position="496"/>
        <end position="516"/>
    </location>
</feature>
<feature type="compositionally biased region" description="Basic and acidic residues" evidence="7">
    <location>
        <begin position="353"/>
        <end position="373"/>
    </location>
</feature>